<dbReference type="PANTHER" id="PTHR24320">
    <property type="entry name" value="RETINOL DEHYDROGENASE"/>
    <property type="match status" value="1"/>
</dbReference>
<dbReference type="PANTHER" id="PTHR24320:SF282">
    <property type="entry name" value="WW DOMAIN-CONTAINING OXIDOREDUCTASE"/>
    <property type="match status" value="1"/>
</dbReference>
<evidence type="ECO:0000256" key="3">
    <source>
        <dbReference type="ARBA" id="ARBA00023002"/>
    </source>
</evidence>
<evidence type="ECO:0000256" key="1">
    <source>
        <dbReference type="ARBA" id="ARBA00006484"/>
    </source>
</evidence>
<dbReference type="InterPro" id="IPR002347">
    <property type="entry name" value="SDR_fam"/>
</dbReference>
<dbReference type="InterPro" id="IPR057326">
    <property type="entry name" value="KR_dom"/>
</dbReference>
<sequence>MKTILVTGATDGIGLETARALVAAGHHVLVHGRNPKKLRDVETELKVESFVCDLSRPRDVEAFADAVAAKHSLDVLINNAGVFQTSNARTPDGLDARFAVNALAPVILARRLPARRVVSLSSAAQAPVDLEALAGRKHLGAFDAYAQSKLALTMWNRFAAEKHPDTVFVAVNPGSMLGTKMVKEAYGVPGGDLRIGADILVRAALDDEFANASGQYYDNDARRFSKPHPHALDPRKVAALVQAMDAIISDATS</sequence>
<organism evidence="5 6">
    <name type="scientific">Chrysophaeum taylorii</name>
    <dbReference type="NCBI Taxonomy" id="2483200"/>
    <lineage>
        <taxon>Eukaryota</taxon>
        <taxon>Sar</taxon>
        <taxon>Stramenopiles</taxon>
        <taxon>Ochrophyta</taxon>
        <taxon>Pelagophyceae</taxon>
        <taxon>Pelagomonadales</taxon>
        <taxon>Pelagomonadaceae</taxon>
        <taxon>Chrysophaeum</taxon>
    </lineage>
</organism>
<dbReference type="Gene3D" id="3.40.50.720">
    <property type="entry name" value="NAD(P)-binding Rossmann-like Domain"/>
    <property type="match status" value="1"/>
</dbReference>
<dbReference type="SMART" id="SM00822">
    <property type="entry name" value="PKS_KR"/>
    <property type="match status" value="1"/>
</dbReference>
<protein>
    <recommendedName>
        <fullName evidence="4">Ketoreductase domain-containing protein</fullName>
    </recommendedName>
</protein>
<dbReference type="InterPro" id="IPR036291">
    <property type="entry name" value="NAD(P)-bd_dom_sf"/>
</dbReference>
<dbReference type="InterPro" id="IPR020904">
    <property type="entry name" value="Sc_DH/Rdtase_CS"/>
</dbReference>
<dbReference type="EMBL" id="JAQMWT010000020">
    <property type="protein sequence ID" value="KAJ8613883.1"/>
    <property type="molecule type" value="Genomic_DNA"/>
</dbReference>
<keyword evidence="2" id="KW-0521">NADP</keyword>
<evidence type="ECO:0000313" key="5">
    <source>
        <dbReference type="EMBL" id="KAJ8613883.1"/>
    </source>
</evidence>
<accession>A0AAD7UNM4</accession>
<dbReference type="Pfam" id="PF00106">
    <property type="entry name" value="adh_short"/>
    <property type="match status" value="1"/>
</dbReference>
<dbReference type="SUPFAM" id="SSF51735">
    <property type="entry name" value="NAD(P)-binding Rossmann-fold domains"/>
    <property type="match status" value="1"/>
</dbReference>
<proteinExistence type="inferred from homology"/>
<feature type="domain" description="Ketoreductase" evidence="4">
    <location>
        <begin position="2"/>
        <end position="158"/>
    </location>
</feature>
<dbReference type="PROSITE" id="PS00061">
    <property type="entry name" value="ADH_SHORT"/>
    <property type="match status" value="1"/>
</dbReference>
<dbReference type="GO" id="GO:0016491">
    <property type="term" value="F:oxidoreductase activity"/>
    <property type="evidence" value="ECO:0007669"/>
    <property type="project" value="UniProtKB-KW"/>
</dbReference>
<keyword evidence="6" id="KW-1185">Reference proteome</keyword>
<keyword evidence="3" id="KW-0560">Oxidoreductase</keyword>
<comment type="caution">
    <text evidence="5">The sequence shown here is derived from an EMBL/GenBank/DDBJ whole genome shotgun (WGS) entry which is preliminary data.</text>
</comment>
<comment type="similarity">
    <text evidence="1">Belongs to the short-chain dehydrogenases/reductases (SDR) family.</text>
</comment>
<evidence type="ECO:0000313" key="6">
    <source>
        <dbReference type="Proteomes" id="UP001230188"/>
    </source>
</evidence>
<reference evidence="5" key="1">
    <citation type="submission" date="2023-01" db="EMBL/GenBank/DDBJ databases">
        <title>Metagenome sequencing of chrysophaentin producing Chrysophaeum taylorii.</title>
        <authorList>
            <person name="Davison J."/>
            <person name="Bewley C."/>
        </authorList>
    </citation>
    <scope>NUCLEOTIDE SEQUENCE</scope>
    <source>
        <strain evidence="5">NIES-1699</strain>
    </source>
</reference>
<name>A0AAD7UNM4_9STRA</name>
<dbReference type="PRINTS" id="PR00081">
    <property type="entry name" value="GDHRDH"/>
</dbReference>
<evidence type="ECO:0000256" key="2">
    <source>
        <dbReference type="ARBA" id="ARBA00022857"/>
    </source>
</evidence>
<gene>
    <name evidence="5" type="ORF">CTAYLR_008688</name>
</gene>
<evidence type="ECO:0000259" key="4">
    <source>
        <dbReference type="SMART" id="SM00822"/>
    </source>
</evidence>
<dbReference type="AlphaFoldDB" id="A0AAD7UNM4"/>
<dbReference type="Proteomes" id="UP001230188">
    <property type="component" value="Unassembled WGS sequence"/>
</dbReference>